<dbReference type="Pfam" id="PF00271">
    <property type="entry name" value="Helicase_C"/>
    <property type="match status" value="1"/>
</dbReference>
<dbReference type="SUPFAM" id="SSF52540">
    <property type="entry name" value="P-loop containing nucleoside triphosphate hydrolases"/>
    <property type="match status" value="2"/>
</dbReference>
<evidence type="ECO:0000256" key="10">
    <source>
        <dbReference type="PROSITE-ProRule" id="PRU00146"/>
    </source>
</evidence>
<keyword evidence="3" id="KW-0479">Metal-binding</keyword>
<dbReference type="InterPro" id="IPR000330">
    <property type="entry name" value="SNF2_N"/>
</dbReference>
<dbReference type="Gene3D" id="3.30.40.10">
    <property type="entry name" value="Zinc/RING finger domain, C3HC4 (zinc finger)"/>
    <property type="match status" value="1"/>
</dbReference>
<feature type="domain" description="Helicase C-terminal" evidence="14">
    <location>
        <begin position="1062"/>
        <end position="1213"/>
    </location>
</feature>
<dbReference type="Pfam" id="PF23615">
    <property type="entry name" value="Chromo_MIT1"/>
    <property type="match status" value="1"/>
</dbReference>
<feature type="compositionally biased region" description="Basic residues" evidence="11">
    <location>
        <begin position="156"/>
        <end position="166"/>
    </location>
</feature>
<dbReference type="CDD" id="cd18793">
    <property type="entry name" value="SF2_C_SNF"/>
    <property type="match status" value="1"/>
</dbReference>
<dbReference type="Pfam" id="PF15446">
    <property type="entry name" value="zf-PHD-like"/>
    <property type="match status" value="1"/>
</dbReference>
<dbReference type="InterPro" id="IPR027417">
    <property type="entry name" value="P-loop_NTPase"/>
</dbReference>
<evidence type="ECO:0000256" key="3">
    <source>
        <dbReference type="ARBA" id="ARBA00022723"/>
    </source>
</evidence>
<dbReference type="EMBL" id="MU004230">
    <property type="protein sequence ID" value="KAF2675531.1"/>
    <property type="molecule type" value="Genomic_DNA"/>
</dbReference>
<evidence type="ECO:0000256" key="5">
    <source>
        <dbReference type="ARBA" id="ARBA00022771"/>
    </source>
</evidence>
<feature type="domain" description="Helicase ATP-binding" evidence="13">
    <location>
        <begin position="758"/>
        <end position="929"/>
    </location>
</feature>
<keyword evidence="5 10" id="KW-0863">Zinc-finger</keyword>
<evidence type="ECO:0000256" key="1">
    <source>
        <dbReference type="ARBA" id="ARBA00004123"/>
    </source>
</evidence>
<dbReference type="GO" id="GO:0016887">
    <property type="term" value="F:ATP hydrolysis activity"/>
    <property type="evidence" value="ECO:0007669"/>
    <property type="project" value="TreeGrafter"/>
</dbReference>
<evidence type="ECO:0000313" key="15">
    <source>
        <dbReference type="EMBL" id="KAF2675531.1"/>
    </source>
</evidence>
<protein>
    <recommendedName>
        <fullName evidence="17">Chromatin remodeling complex subunit</fullName>
    </recommendedName>
</protein>
<dbReference type="InterPro" id="IPR001965">
    <property type="entry name" value="Znf_PHD"/>
</dbReference>
<dbReference type="Proteomes" id="UP000799302">
    <property type="component" value="Unassembled WGS sequence"/>
</dbReference>
<dbReference type="InterPro" id="IPR040934">
    <property type="entry name" value="Znf-CCCH_6"/>
</dbReference>
<dbReference type="GO" id="GO:0005634">
    <property type="term" value="C:nucleus"/>
    <property type="evidence" value="ECO:0007669"/>
    <property type="project" value="UniProtKB-SubCell"/>
</dbReference>
<evidence type="ECO:0000256" key="7">
    <source>
        <dbReference type="ARBA" id="ARBA00022833"/>
    </source>
</evidence>
<dbReference type="GO" id="GO:0003677">
    <property type="term" value="F:DNA binding"/>
    <property type="evidence" value="ECO:0007669"/>
    <property type="project" value="TreeGrafter"/>
</dbReference>
<evidence type="ECO:0000259" key="12">
    <source>
        <dbReference type="PROSITE" id="PS50016"/>
    </source>
</evidence>
<dbReference type="InterPro" id="IPR011011">
    <property type="entry name" value="Znf_FYVE_PHD"/>
</dbReference>
<organism evidence="15 16">
    <name type="scientific">Microthyrium microscopicum</name>
    <dbReference type="NCBI Taxonomy" id="703497"/>
    <lineage>
        <taxon>Eukaryota</taxon>
        <taxon>Fungi</taxon>
        <taxon>Dikarya</taxon>
        <taxon>Ascomycota</taxon>
        <taxon>Pezizomycotina</taxon>
        <taxon>Dothideomycetes</taxon>
        <taxon>Dothideomycetes incertae sedis</taxon>
        <taxon>Microthyriales</taxon>
        <taxon>Microthyriaceae</taxon>
        <taxon>Microthyrium</taxon>
    </lineage>
</organism>
<dbReference type="SUPFAM" id="SSF57903">
    <property type="entry name" value="FYVE/PHD zinc finger"/>
    <property type="match status" value="1"/>
</dbReference>
<dbReference type="GO" id="GO:0042393">
    <property type="term" value="F:histone binding"/>
    <property type="evidence" value="ECO:0007669"/>
    <property type="project" value="TreeGrafter"/>
</dbReference>
<dbReference type="CDD" id="cd15489">
    <property type="entry name" value="PHD_SF"/>
    <property type="match status" value="1"/>
</dbReference>
<dbReference type="Pfam" id="PF18585">
    <property type="entry name" value="zf-CCCH_6"/>
    <property type="match status" value="1"/>
</dbReference>
<dbReference type="GO" id="GO:0008270">
    <property type="term" value="F:zinc ion binding"/>
    <property type="evidence" value="ECO:0007669"/>
    <property type="project" value="UniProtKB-KW"/>
</dbReference>
<keyword evidence="8" id="KW-0067">ATP-binding</keyword>
<evidence type="ECO:0000313" key="16">
    <source>
        <dbReference type="Proteomes" id="UP000799302"/>
    </source>
</evidence>
<dbReference type="InterPro" id="IPR016197">
    <property type="entry name" value="Chromo-like_dom_sf"/>
</dbReference>
<dbReference type="PROSITE" id="PS51194">
    <property type="entry name" value="HELICASE_CTER"/>
    <property type="match status" value="1"/>
</dbReference>
<accession>A0A6A6UVS0</accession>
<dbReference type="PANTHER" id="PTHR45623">
    <property type="entry name" value="CHROMODOMAIN-HELICASE-DNA-BINDING PROTEIN 3-RELATED-RELATED"/>
    <property type="match status" value="1"/>
</dbReference>
<dbReference type="SMART" id="SM00487">
    <property type="entry name" value="DEXDc"/>
    <property type="match status" value="1"/>
</dbReference>
<comment type="subcellular location">
    <subcellularLocation>
        <location evidence="1">Nucleus</location>
    </subcellularLocation>
</comment>
<evidence type="ECO:0000256" key="6">
    <source>
        <dbReference type="ARBA" id="ARBA00022801"/>
    </source>
</evidence>
<feature type="domain" description="PHD-type" evidence="12">
    <location>
        <begin position="374"/>
        <end position="433"/>
    </location>
</feature>
<proteinExistence type="predicted"/>
<feature type="region of interest" description="Disordered" evidence="11">
    <location>
        <begin position="139"/>
        <end position="326"/>
    </location>
</feature>
<evidence type="ECO:0000256" key="9">
    <source>
        <dbReference type="ARBA" id="ARBA00023242"/>
    </source>
</evidence>
<feature type="compositionally biased region" description="Polar residues" evidence="11">
    <location>
        <begin position="204"/>
        <end position="222"/>
    </location>
</feature>
<dbReference type="SUPFAM" id="SSF54160">
    <property type="entry name" value="Chromo domain-like"/>
    <property type="match status" value="1"/>
</dbReference>
<feature type="compositionally biased region" description="Pro residues" evidence="11">
    <location>
        <begin position="1699"/>
        <end position="1708"/>
    </location>
</feature>
<evidence type="ECO:0000256" key="4">
    <source>
        <dbReference type="ARBA" id="ARBA00022741"/>
    </source>
</evidence>
<dbReference type="InterPro" id="IPR049730">
    <property type="entry name" value="SNF2/RAD54-like_C"/>
</dbReference>
<dbReference type="InterPro" id="IPR001650">
    <property type="entry name" value="Helicase_C-like"/>
</dbReference>
<feature type="compositionally biased region" description="Basic residues" evidence="11">
    <location>
        <begin position="241"/>
        <end position="253"/>
    </location>
</feature>
<keyword evidence="9" id="KW-0539">Nucleus</keyword>
<sequence>MPPGHPSRKKLVMSVDSDRVPVSVDSTDDEDGIQFKLPSISPSPVVATSQAGWSAINLPTEEAAYKRRVQVILPIVDNSEDFVEIPGENTVWKVLKRSGRKRGGEPMFKVKFEDGHTEKLSQNTILELENGASAFRDLSTNNYDSDNSSVRMVSTRQHRTQVKRPKGFQNWDSVDLGDEDDEDDFQGQVSIPPRRKAKRPQLFLDNSGSSTMNSSTDDSGNVRSPPESSSEEEEDSDAPRRSSRVQRNKKKQQQVKFVSVGKQGRRQMKVARSTAHRLSESEDESEEDDKSYGIIRSDVSAKRKRKRNGTSHAPTRKSDRNRHDVNMAEVGEEDIFRSSSDGNENEQPIARFASASKEVFKPLPNGDPFRARHLRFCDTCRNSDNSHGVMVYCQGCSFSYHKNCLGTRGGRDHLVTKIGDENFVLQCRRCINTTRRKDPTAPNAALCQDCKNNGASCTPFRDRKTPMQEQREREENGGVEPIIHVAQNLVNNPKIPMFRCVACYRAWHFQHLPSRSRYDMVIPDDAERADSRFQEYALDWKCLDCHNTADKKVSTLVAWRPIDMDAYEAGVPVEHIEEDEKEYLVKWEGHSYFQVVWMSGAWVWGVATHSMRKAFYKREPSPKSTTDSAVPEEYLRIDIVLDVKYSSVIDIRTDEIDRARIREVDQALIKYKGLGYEDAVWEVVPEPDEAERWSDFVTAYNDWVLGRYTHIPKSQPMRARLEKARKEPFKILEKLEQPENVTGGELMKYQIEGMNWIFYQWHRKKNGILADEMGLGKTIQVIAFMAMMTQDYNCFPFLVVVPNSTCPNWRREIKQWAPSLRVVAYYGSSLARQKAYDYELYPEKSKDLHCHVVVTSYEAINDDASRRFFKSVQWQAMIVDEGQRLKNDQSQIHGTLSSFKVPFRILLTGTPLQNNARELFNLLQFLDDDIKAAEMEEQYADMNNANISSLHDLIRPYILRRTKAQVLTFLPPMAQIIVPVSMSILQKKLYKSIMAKNPELLRALFTKNTLKQGERANLNNILMQLRKCLCHPFVYSREIEERNVQESALHRNLVDASSKLQLLELLLPKLQERGHRVLIFSQFLDMLDVVQDFLDGMEMPHQRLDGRVASLEKQKRIDEFNAPNSTLFAFLLSTRAGGVGINLATADTVIILDPDFNPHQDIQALSRAHRIGQTKKVLCFQFMTKSSVEEKIVQIGRKKIALDHVVVDQLDAEDLAEKDVEGILRHGAAELFDDNNQDNDIRFDDNSIEKLLDRTQMENTKSGPSDSAESQFSFARVWANDQEKLVEDDMASSEEEAPPNPDLWEKILKEREVAAAAEAAARAEALGRGRRARNAPINYDTDDRRAFREGLDFSDDNDNEIEAADDGKEPIARPAAPAKRNRARKTEYDSDTDFRADESEESEPEPDIPMPDAADIGDIGHRAAEQRPTGIVGASQFQDRPSPKKLPFGMPARPGGSSRWQPMVSEPPPHVPQPQPETLYHDPDRMDIDGPPVPVRPQPVVPRRKPEENLWKRATVYQKQFEPNDGEPYVLVNNQKVPATWNSHQACMVPKYQICVPCGNSHPPGSCPLKIAGVELCPLCGTSHYGVARTCPHIKSETMVRLLLDQLRDSPEDRTLVDSATKYLRGVKGHLVQAKKRAREAAEAKARGEPYPPPARPIATGPGGPGVFAGMPAANYVQPHNVPGSSSAPYGNGSGAPSQRPPYKPVPPRVYNVGANGGTSTLGASGPRVGVTGANAATGSSGEKNVEERLWEALAPPE</sequence>
<dbReference type="OrthoDB" id="5857104at2759"/>
<dbReference type="PANTHER" id="PTHR45623:SF17">
    <property type="entry name" value="CHROMODOMAIN-HELICASE-DNA-BINDING PROTEIN 3-RELATED"/>
    <property type="match status" value="1"/>
</dbReference>
<dbReference type="SMART" id="SM00490">
    <property type="entry name" value="HELICc"/>
    <property type="match status" value="1"/>
</dbReference>
<feature type="compositionally biased region" description="Polar residues" evidence="11">
    <location>
        <begin position="139"/>
        <end position="155"/>
    </location>
</feature>
<dbReference type="InterPro" id="IPR056616">
    <property type="entry name" value="Chromo_MIT1"/>
</dbReference>
<dbReference type="InterPro" id="IPR019787">
    <property type="entry name" value="Znf_PHD-finger"/>
</dbReference>
<feature type="compositionally biased region" description="Acidic residues" evidence="11">
    <location>
        <begin position="175"/>
        <end position="185"/>
    </location>
</feature>
<evidence type="ECO:0000256" key="2">
    <source>
        <dbReference type="ARBA" id="ARBA00011353"/>
    </source>
</evidence>
<dbReference type="InterPro" id="IPR038718">
    <property type="entry name" value="SNF2-like_sf"/>
</dbReference>
<dbReference type="InterPro" id="IPR055565">
    <property type="entry name" value="DUF7141"/>
</dbReference>
<dbReference type="Gene3D" id="3.40.50.10810">
    <property type="entry name" value="Tandem AAA-ATPase domain"/>
    <property type="match status" value="1"/>
</dbReference>
<keyword evidence="4" id="KW-0547">Nucleotide-binding</keyword>
<evidence type="ECO:0008006" key="17">
    <source>
        <dbReference type="Google" id="ProtNLM"/>
    </source>
</evidence>
<feature type="region of interest" description="Disordered" evidence="11">
    <location>
        <begin position="1679"/>
        <end position="1758"/>
    </location>
</feature>
<evidence type="ECO:0000259" key="14">
    <source>
        <dbReference type="PROSITE" id="PS51194"/>
    </source>
</evidence>
<feature type="compositionally biased region" description="Basic and acidic residues" evidence="11">
    <location>
        <begin position="316"/>
        <end position="326"/>
    </location>
</feature>
<dbReference type="SMART" id="SM00249">
    <property type="entry name" value="PHD"/>
    <property type="match status" value="1"/>
</dbReference>
<feature type="compositionally biased region" description="Acidic residues" evidence="11">
    <location>
        <begin position="1352"/>
        <end position="1364"/>
    </location>
</feature>
<dbReference type="GO" id="GO:0000785">
    <property type="term" value="C:chromatin"/>
    <property type="evidence" value="ECO:0007669"/>
    <property type="project" value="TreeGrafter"/>
</dbReference>
<feature type="compositionally biased region" description="Basic residues" evidence="11">
    <location>
        <begin position="1"/>
        <end position="11"/>
    </location>
</feature>
<keyword evidence="16" id="KW-1185">Reference proteome</keyword>
<feature type="region of interest" description="Disordered" evidence="11">
    <location>
        <begin position="1"/>
        <end position="28"/>
    </location>
</feature>
<dbReference type="InterPro" id="IPR041684">
    <property type="entry name" value="Znf-PHD-like"/>
</dbReference>
<feature type="compositionally biased region" description="Pro residues" evidence="11">
    <location>
        <begin position="1465"/>
        <end position="1474"/>
    </location>
</feature>
<dbReference type="Pfam" id="PF00176">
    <property type="entry name" value="SNF2-rel_dom"/>
    <property type="match status" value="1"/>
</dbReference>
<dbReference type="Pfam" id="PF23614">
    <property type="entry name" value="DUF7141"/>
    <property type="match status" value="1"/>
</dbReference>
<dbReference type="PROSITE" id="PS50016">
    <property type="entry name" value="ZF_PHD_2"/>
    <property type="match status" value="1"/>
</dbReference>
<dbReference type="InterPro" id="IPR014001">
    <property type="entry name" value="Helicase_ATP-bd"/>
</dbReference>
<dbReference type="InterPro" id="IPR013083">
    <property type="entry name" value="Znf_RING/FYVE/PHD"/>
</dbReference>
<reference evidence="15" key="1">
    <citation type="journal article" date="2020" name="Stud. Mycol.">
        <title>101 Dothideomycetes genomes: a test case for predicting lifestyles and emergence of pathogens.</title>
        <authorList>
            <person name="Haridas S."/>
            <person name="Albert R."/>
            <person name="Binder M."/>
            <person name="Bloem J."/>
            <person name="Labutti K."/>
            <person name="Salamov A."/>
            <person name="Andreopoulos B."/>
            <person name="Baker S."/>
            <person name="Barry K."/>
            <person name="Bills G."/>
            <person name="Bluhm B."/>
            <person name="Cannon C."/>
            <person name="Castanera R."/>
            <person name="Culley D."/>
            <person name="Daum C."/>
            <person name="Ezra D."/>
            <person name="Gonzalez J."/>
            <person name="Henrissat B."/>
            <person name="Kuo A."/>
            <person name="Liang C."/>
            <person name="Lipzen A."/>
            <person name="Lutzoni F."/>
            <person name="Magnuson J."/>
            <person name="Mondo S."/>
            <person name="Nolan M."/>
            <person name="Ohm R."/>
            <person name="Pangilinan J."/>
            <person name="Park H.-J."/>
            <person name="Ramirez L."/>
            <person name="Alfaro M."/>
            <person name="Sun H."/>
            <person name="Tritt A."/>
            <person name="Yoshinaga Y."/>
            <person name="Zwiers L.-H."/>
            <person name="Turgeon B."/>
            <person name="Goodwin S."/>
            <person name="Spatafora J."/>
            <person name="Crous P."/>
            <person name="Grigoriev I."/>
        </authorList>
    </citation>
    <scope>NUCLEOTIDE SEQUENCE</scope>
    <source>
        <strain evidence="15">CBS 115976</strain>
    </source>
</reference>
<dbReference type="Gene3D" id="3.40.50.300">
    <property type="entry name" value="P-loop containing nucleotide triphosphate hydrolases"/>
    <property type="match status" value="1"/>
</dbReference>
<keyword evidence="6" id="KW-0378">Hydrolase</keyword>
<keyword evidence="7" id="KW-0862">Zinc</keyword>
<evidence type="ECO:0000256" key="8">
    <source>
        <dbReference type="ARBA" id="ARBA00022840"/>
    </source>
</evidence>
<evidence type="ECO:0000259" key="13">
    <source>
        <dbReference type="PROSITE" id="PS51192"/>
    </source>
</evidence>
<dbReference type="PROSITE" id="PS51192">
    <property type="entry name" value="HELICASE_ATP_BIND_1"/>
    <property type="match status" value="1"/>
</dbReference>
<gene>
    <name evidence="15" type="ORF">BT63DRAFT_420727</name>
</gene>
<evidence type="ECO:0000256" key="11">
    <source>
        <dbReference type="SAM" id="MobiDB-lite"/>
    </source>
</evidence>
<dbReference type="GO" id="GO:0140658">
    <property type="term" value="F:ATP-dependent chromatin remodeler activity"/>
    <property type="evidence" value="ECO:0007669"/>
    <property type="project" value="TreeGrafter"/>
</dbReference>
<name>A0A6A6UVS0_9PEZI</name>
<feature type="compositionally biased region" description="Basic and acidic residues" evidence="11">
    <location>
        <begin position="1384"/>
        <end position="1397"/>
    </location>
</feature>
<dbReference type="GO" id="GO:0005524">
    <property type="term" value="F:ATP binding"/>
    <property type="evidence" value="ECO:0007669"/>
    <property type="project" value="UniProtKB-KW"/>
</dbReference>
<comment type="subunit">
    <text evidence="2">Component of the NuA4 histone acetyltransferase complex.</text>
</comment>
<dbReference type="GO" id="GO:0003682">
    <property type="term" value="F:chromatin binding"/>
    <property type="evidence" value="ECO:0007669"/>
    <property type="project" value="TreeGrafter"/>
</dbReference>
<feature type="compositionally biased region" description="Low complexity" evidence="11">
    <location>
        <begin position="12"/>
        <end position="25"/>
    </location>
</feature>
<feature type="region of interest" description="Disordered" evidence="11">
    <location>
        <begin position="1350"/>
        <end position="1474"/>
    </location>
</feature>